<evidence type="ECO:0000313" key="2">
    <source>
        <dbReference type="Proteomes" id="UP001207337"/>
    </source>
</evidence>
<dbReference type="Proteomes" id="UP001207337">
    <property type="component" value="Unassembled WGS sequence"/>
</dbReference>
<organism evidence="1 2">
    <name type="scientific">Fodinibius salicampi</name>
    <dbReference type="NCBI Taxonomy" id="1920655"/>
    <lineage>
        <taxon>Bacteria</taxon>
        <taxon>Pseudomonadati</taxon>
        <taxon>Balneolota</taxon>
        <taxon>Balneolia</taxon>
        <taxon>Balneolales</taxon>
        <taxon>Balneolaceae</taxon>
        <taxon>Fodinibius</taxon>
    </lineage>
</organism>
<proteinExistence type="predicted"/>
<dbReference type="RefSeq" id="WP_265790375.1">
    <property type="nucleotide sequence ID" value="NZ_BAABRS010000003.1"/>
</dbReference>
<name>A0ABT3Q0C2_9BACT</name>
<gene>
    <name evidence="1" type="ORF">LQ318_11740</name>
</gene>
<reference evidence="1 2" key="1">
    <citation type="submission" date="2021-11" db="EMBL/GenBank/DDBJ databases">
        <title>Aliifidinibius sp. nov., a new bacterium isolated from saline soil.</title>
        <authorList>
            <person name="Galisteo C."/>
            <person name="De La Haba R."/>
            <person name="Sanchez-Porro C."/>
            <person name="Ventosa A."/>
        </authorList>
    </citation>
    <scope>NUCLEOTIDE SEQUENCE [LARGE SCALE GENOMIC DNA]</scope>
    <source>
        <strain evidence="1 2">KACC 190600</strain>
    </source>
</reference>
<comment type="caution">
    <text evidence="1">The sequence shown here is derived from an EMBL/GenBank/DDBJ whole genome shotgun (WGS) entry which is preliminary data.</text>
</comment>
<protein>
    <submittedName>
        <fullName evidence="1">Uncharacterized protein</fullName>
    </submittedName>
</protein>
<evidence type="ECO:0000313" key="1">
    <source>
        <dbReference type="EMBL" id="MCW9713572.1"/>
    </source>
</evidence>
<keyword evidence="2" id="KW-1185">Reference proteome</keyword>
<dbReference type="EMBL" id="JAJNDC010000003">
    <property type="protein sequence ID" value="MCW9713572.1"/>
    <property type="molecule type" value="Genomic_DNA"/>
</dbReference>
<accession>A0ABT3Q0C2</accession>
<sequence>MSKPSRESNTSLSVEQMLLAKVQRHLYQNHEDQFKNHLSVIQQVNTSFIHKPKLQDWVKHVIYQNHLDDLQWLKEKYSIDFLQDYPTTDEFSDLPTFDNGKAAVRDI</sequence>